<dbReference type="CDD" id="cd04692">
    <property type="entry name" value="NUDIX_Hydrolase"/>
    <property type="match status" value="1"/>
</dbReference>
<evidence type="ECO:0000256" key="1">
    <source>
        <dbReference type="ARBA" id="ARBA00022801"/>
    </source>
</evidence>
<feature type="domain" description="Nudix hydrolase" evidence="2">
    <location>
        <begin position="28"/>
        <end position="160"/>
    </location>
</feature>
<proteinExistence type="predicted"/>
<dbReference type="Pfam" id="PF00293">
    <property type="entry name" value="NUDIX"/>
    <property type="match status" value="1"/>
</dbReference>
<evidence type="ECO:0000259" key="2">
    <source>
        <dbReference type="PROSITE" id="PS51462"/>
    </source>
</evidence>
<dbReference type="SUPFAM" id="SSF55811">
    <property type="entry name" value="Nudix"/>
    <property type="match status" value="1"/>
</dbReference>
<dbReference type="Proteomes" id="UP000623608">
    <property type="component" value="Unassembled WGS sequence"/>
</dbReference>
<accession>A0A919TQF5</accession>
<dbReference type="Gene3D" id="3.90.79.10">
    <property type="entry name" value="Nucleoside Triphosphate Pyrophosphohydrolase"/>
    <property type="match status" value="1"/>
</dbReference>
<dbReference type="GO" id="GO:0016787">
    <property type="term" value="F:hydrolase activity"/>
    <property type="evidence" value="ECO:0007669"/>
    <property type="project" value="UniProtKB-KW"/>
</dbReference>
<dbReference type="InterPro" id="IPR020084">
    <property type="entry name" value="NUDIX_hydrolase_CS"/>
</dbReference>
<dbReference type="PROSITE" id="PS00893">
    <property type="entry name" value="NUDIX_BOX"/>
    <property type="match status" value="1"/>
</dbReference>
<organism evidence="3 4">
    <name type="scientific">Paractinoplanes tereljensis</name>
    <dbReference type="NCBI Taxonomy" id="571912"/>
    <lineage>
        <taxon>Bacteria</taxon>
        <taxon>Bacillati</taxon>
        <taxon>Actinomycetota</taxon>
        <taxon>Actinomycetes</taxon>
        <taxon>Micromonosporales</taxon>
        <taxon>Micromonosporaceae</taxon>
        <taxon>Paractinoplanes</taxon>
    </lineage>
</organism>
<dbReference type="PROSITE" id="PS51462">
    <property type="entry name" value="NUDIX"/>
    <property type="match status" value="1"/>
</dbReference>
<dbReference type="AlphaFoldDB" id="A0A919TQF5"/>
<keyword evidence="1" id="KW-0378">Hydrolase</keyword>
<evidence type="ECO:0000313" key="4">
    <source>
        <dbReference type="Proteomes" id="UP000623608"/>
    </source>
</evidence>
<comment type="caution">
    <text evidence="3">The sequence shown here is derived from an EMBL/GenBank/DDBJ whole genome shotgun (WGS) entry which is preliminary data.</text>
</comment>
<name>A0A919TQF5_9ACTN</name>
<sequence>MSGLRDVVNEEDEVVGQATKEEVAARSLICRVSFIMLANDRGELLLHQRAATKKTYPHYWSGAAAGHLDAGESYLECALRETKEEIGITVDLEEIGRFYSAPDREMVGVFLGHFNNLDDLTIEPLEVEKVEFFSPARLEQERPTMKVTSYVERSMPLVLPRLRPPVV</sequence>
<dbReference type="EMBL" id="BOMY01000001">
    <property type="protein sequence ID" value="GIF17375.1"/>
    <property type="molecule type" value="Genomic_DNA"/>
</dbReference>
<dbReference type="PANTHER" id="PTHR10885">
    <property type="entry name" value="ISOPENTENYL-DIPHOSPHATE DELTA-ISOMERASE"/>
    <property type="match status" value="1"/>
</dbReference>
<dbReference type="RefSeq" id="WP_203797304.1">
    <property type="nucleotide sequence ID" value="NZ_BOMY01000001.1"/>
</dbReference>
<protein>
    <recommendedName>
        <fullName evidence="2">Nudix hydrolase domain-containing protein</fullName>
    </recommendedName>
</protein>
<dbReference type="PANTHER" id="PTHR10885:SF0">
    <property type="entry name" value="ISOPENTENYL-DIPHOSPHATE DELTA-ISOMERASE"/>
    <property type="match status" value="1"/>
</dbReference>
<evidence type="ECO:0000313" key="3">
    <source>
        <dbReference type="EMBL" id="GIF17375.1"/>
    </source>
</evidence>
<keyword evidence="4" id="KW-1185">Reference proteome</keyword>
<dbReference type="InterPro" id="IPR015797">
    <property type="entry name" value="NUDIX_hydrolase-like_dom_sf"/>
</dbReference>
<dbReference type="InterPro" id="IPR000086">
    <property type="entry name" value="NUDIX_hydrolase_dom"/>
</dbReference>
<reference evidence="3" key="1">
    <citation type="submission" date="2021-01" db="EMBL/GenBank/DDBJ databases">
        <title>Whole genome shotgun sequence of Actinoplanes tereljensis NBRC 105297.</title>
        <authorList>
            <person name="Komaki H."/>
            <person name="Tamura T."/>
        </authorList>
    </citation>
    <scope>NUCLEOTIDE SEQUENCE</scope>
    <source>
        <strain evidence="3">NBRC 105297</strain>
    </source>
</reference>
<gene>
    <name evidence="3" type="ORF">Ate02nite_01050</name>
</gene>